<keyword evidence="3" id="KW-1185">Reference proteome</keyword>
<name>W2SB72_CYPE1</name>
<feature type="region of interest" description="Disordered" evidence="1">
    <location>
        <begin position="515"/>
        <end position="570"/>
    </location>
</feature>
<dbReference type="InParanoid" id="W2SB72"/>
<dbReference type="OrthoDB" id="4155977at2759"/>
<protein>
    <submittedName>
        <fullName evidence="2">Uncharacterized protein</fullName>
    </submittedName>
</protein>
<evidence type="ECO:0000313" key="3">
    <source>
        <dbReference type="Proteomes" id="UP000030752"/>
    </source>
</evidence>
<reference evidence="2 3" key="1">
    <citation type="submission" date="2013-03" db="EMBL/GenBank/DDBJ databases">
        <title>The Genome Sequence of Phialophora europaea CBS 101466.</title>
        <authorList>
            <consortium name="The Broad Institute Genomics Platform"/>
            <person name="Cuomo C."/>
            <person name="de Hoog S."/>
            <person name="Gorbushina A."/>
            <person name="Walker B."/>
            <person name="Young S.K."/>
            <person name="Zeng Q."/>
            <person name="Gargeya S."/>
            <person name="Fitzgerald M."/>
            <person name="Haas B."/>
            <person name="Abouelleil A."/>
            <person name="Allen A.W."/>
            <person name="Alvarado L."/>
            <person name="Arachchi H.M."/>
            <person name="Berlin A.M."/>
            <person name="Chapman S.B."/>
            <person name="Gainer-Dewar J."/>
            <person name="Goldberg J."/>
            <person name="Griggs A."/>
            <person name="Gujja S."/>
            <person name="Hansen M."/>
            <person name="Howarth C."/>
            <person name="Imamovic A."/>
            <person name="Ireland A."/>
            <person name="Larimer J."/>
            <person name="McCowan C."/>
            <person name="Murphy C."/>
            <person name="Pearson M."/>
            <person name="Poon T.W."/>
            <person name="Priest M."/>
            <person name="Roberts A."/>
            <person name="Saif S."/>
            <person name="Shea T."/>
            <person name="Sisk P."/>
            <person name="Sykes S."/>
            <person name="Wortman J."/>
            <person name="Nusbaum C."/>
            <person name="Birren B."/>
        </authorList>
    </citation>
    <scope>NUCLEOTIDE SEQUENCE [LARGE SCALE GENOMIC DNA]</scope>
    <source>
        <strain evidence="2 3">CBS 101466</strain>
    </source>
</reference>
<feature type="compositionally biased region" description="Polar residues" evidence="1">
    <location>
        <begin position="150"/>
        <end position="160"/>
    </location>
</feature>
<feature type="region of interest" description="Disordered" evidence="1">
    <location>
        <begin position="1"/>
        <end position="29"/>
    </location>
</feature>
<proteinExistence type="predicted"/>
<feature type="region of interest" description="Disordered" evidence="1">
    <location>
        <begin position="145"/>
        <end position="181"/>
    </location>
</feature>
<dbReference type="Proteomes" id="UP000030752">
    <property type="component" value="Unassembled WGS sequence"/>
</dbReference>
<dbReference type="GeneID" id="19967463"/>
<dbReference type="VEuPathDB" id="FungiDB:HMPREF1541_00124"/>
<dbReference type="HOGENOM" id="CLU_365634_0_0_1"/>
<dbReference type="EMBL" id="KB822711">
    <property type="protein sequence ID" value="ETN45942.1"/>
    <property type="molecule type" value="Genomic_DNA"/>
</dbReference>
<dbReference type="eggNOG" id="ENOG502T60U">
    <property type="taxonomic scope" value="Eukaryota"/>
</dbReference>
<evidence type="ECO:0000256" key="1">
    <source>
        <dbReference type="SAM" id="MobiDB-lite"/>
    </source>
</evidence>
<feature type="region of interest" description="Disordered" evidence="1">
    <location>
        <begin position="99"/>
        <end position="119"/>
    </location>
</feature>
<gene>
    <name evidence="2" type="ORF">HMPREF1541_00124</name>
</gene>
<feature type="region of interest" description="Disordered" evidence="1">
    <location>
        <begin position="605"/>
        <end position="638"/>
    </location>
</feature>
<accession>W2SB72</accession>
<feature type="region of interest" description="Disordered" evidence="1">
    <location>
        <begin position="392"/>
        <end position="419"/>
    </location>
</feature>
<sequence length="730" mass="80225">MELPHPETATPSNTGRRRAPPISPDVTQGHVAQMQKLFQSAKASLRRDMAFAASPTGSIGSRLPPTNTDGVTRDDLDRCKDSAKTWRYSTAPGILLGLDRDVREPVPEDSPLLPETQSSADEIELTAEPFSSGFNSPVDHVPNDRILANLGSSPPGQFNSPVEEGKERLRSPILTPSGSLEGQMSELRVASDGQEKDLAMDESPLVTRAKRLSASEIPLPLSRPMSMDMEDDTMLTETMVADTTPDGAIFLSEPAKAAAESAKVKRGILRSLFPHRRGKQPQEVHEKTAESPASAKEPSDHRDTATPCPDPKLHELFSRTTCPNPLAHLTPQMHSIRPESLTPDAATTLAQGSPHPAMLVQMPPSPMFGALQPSIPSYQRASSTGSPMAFARLKSPPTSPHRAQSRQSARPEMHVGPAAPHMAQSRSDFQTANEHFQPGWYYTRDLPAATSRLNPMTYSFSTAAAKSVGQSAAPDSRIRDAYRTDTLTPLAKPPSRYRKTGIAAMASARGVSKYYGDNHSRSMHHATRSSTKRRHRSRVQFRSSPPPQPADMTAGLHKRRRSRDGDEAFDIREDDQVMELDDDTRAAIRMSLFGSETPEMLHARESLRELSPNVVTSRKDHRQRKKRRPSYWDGDLKEVQNSPAGREAKADMAAVRGSVREGAERKVLTSPPKEEVESLKSQRVEIEGKENVSTCNSMRDEVMSYTVGDDDILTTEDGDGTMMAIEMDMN</sequence>
<feature type="compositionally biased region" description="Basic and acidic residues" evidence="1">
    <location>
        <begin position="280"/>
        <end position="289"/>
    </location>
</feature>
<dbReference type="RefSeq" id="XP_008710654.1">
    <property type="nucleotide sequence ID" value="XM_008712432.1"/>
</dbReference>
<feature type="compositionally biased region" description="Basic residues" evidence="1">
    <location>
        <begin position="619"/>
        <end position="629"/>
    </location>
</feature>
<feature type="region of interest" description="Disordered" evidence="1">
    <location>
        <begin position="272"/>
        <end position="316"/>
    </location>
</feature>
<feature type="compositionally biased region" description="Polar residues" evidence="1">
    <location>
        <begin position="55"/>
        <end position="70"/>
    </location>
</feature>
<feature type="region of interest" description="Disordered" evidence="1">
    <location>
        <begin position="53"/>
        <end position="76"/>
    </location>
</feature>
<organism evidence="2 3">
    <name type="scientific">Cyphellophora europaea (strain CBS 101466)</name>
    <name type="common">Phialophora europaea</name>
    <dbReference type="NCBI Taxonomy" id="1220924"/>
    <lineage>
        <taxon>Eukaryota</taxon>
        <taxon>Fungi</taxon>
        <taxon>Dikarya</taxon>
        <taxon>Ascomycota</taxon>
        <taxon>Pezizomycotina</taxon>
        <taxon>Eurotiomycetes</taxon>
        <taxon>Chaetothyriomycetidae</taxon>
        <taxon>Chaetothyriales</taxon>
        <taxon>Cyphellophoraceae</taxon>
        <taxon>Cyphellophora</taxon>
    </lineage>
</organism>
<evidence type="ECO:0000313" key="2">
    <source>
        <dbReference type="EMBL" id="ETN45942.1"/>
    </source>
</evidence>
<feature type="compositionally biased region" description="Basic residues" evidence="1">
    <location>
        <begin position="521"/>
        <end position="539"/>
    </location>
</feature>
<dbReference type="AlphaFoldDB" id="W2SB72"/>